<keyword evidence="5" id="KW-1185">Reference proteome</keyword>
<dbReference type="RefSeq" id="WP_097125384.1">
    <property type="nucleotide sequence ID" value="NZ_OCNH01000001.1"/>
</dbReference>
<dbReference type="Gene3D" id="3.30.1330.60">
    <property type="entry name" value="OmpA-like domain"/>
    <property type="match status" value="2"/>
</dbReference>
<feature type="domain" description="OmpA-like" evidence="3">
    <location>
        <begin position="206"/>
        <end position="322"/>
    </location>
</feature>
<dbReference type="Proteomes" id="UP000219452">
    <property type="component" value="Unassembled WGS sequence"/>
</dbReference>
<dbReference type="CDD" id="cd07185">
    <property type="entry name" value="OmpA_C-like"/>
    <property type="match status" value="1"/>
</dbReference>
<dbReference type="InterPro" id="IPR006665">
    <property type="entry name" value="OmpA-like"/>
</dbReference>
<keyword evidence="2" id="KW-0812">Transmembrane</keyword>
<name>A0A286FDW2_9BACT</name>
<dbReference type="EMBL" id="OCNH01000001">
    <property type="protein sequence ID" value="SOD81408.1"/>
    <property type="molecule type" value="Genomic_DNA"/>
</dbReference>
<dbReference type="PROSITE" id="PS51123">
    <property type="entry name" value="OMPA_2"/>
    <property type="match status" value="1"/>
</dbReference>
<dbReference type="Pfam" id="PF00691">
    <property type="entry name" value="OmpA"/>
    <property type="match status" value="1"/>
</dbReference>
<dbReference type="OrthoDB" id="9763897at2"/>
<evidence type="ECO:0000256" key="2">
    <source>
        <dbReference type="SAM" id="Phobius"/>
    </source>
</evidence>
<organism evidence="4 5">
    <name type="scientific">Spirosoma fluviale</name>
    <dbReference type="NCBI Taxonomy" id="1597977"/>
    <lineage>
        <taxon>Bacteria</taxon>
        <taxon>Pseudomonadati</taxon>
        <taxon>Bacteroidota</taxon>
        <taxon>Cytophagia</taxon>
        <taxon>Cytophagales</taxon>
        <taxon>Cytophagaceae</taxon>
        <taxon>Spirosoma</taxon>
    </lineage>
</organism>
<dbReference type="PANTHER" id="PTHR30329">
    <property type="entry name" value="STATOR ELEMENT OF FLAGELLAR MOTOR COMPLEX"/>
    <property type="match status" value="1"/>
</dbReference>
<dbReference type="GO" id="GO:0016020">
    <property type="term" value="C:membrane"/>
    <property type="evidence" value="ECO:0007669"/>
    <property type="project" value="UniProtKB-UniRule"/>
</dbReference>
<dbReference type="PANTHER" id="PTHR30329:SF21">
    <property type="entry name" value="LIPOPROTEIN YIAD-RELATED"/>
    <property type="match status" value="1"/>
</dbReference>
<evidence type="ECO:0000313" key="5">
    <source>
        <dbReference type="Proteomes" id="UP000219452"/>
    </source>
</evidence>
<evidence type="ECO:0000313" key="4">
    <source>
        <dbReference type="EMBL" id="SOD81408.1"/>
    </source>
</evidence>
<feature type="transmembrane region" description="Helical" evidence="2">
    <location>
        <begin position="7"/>
        <end position="24"/>
    </location>
</feature>
<evidence type="ECO:0000256" key="1">
    <source>
        <dbReference type="PROSITE-ProRule" id="PRU00473"/>
    </source>
</evidence>
<proteinExistence type="predicted"/>
<protein>
    <submittedName>
        <fullName evidence="4">OmpA-OmpF porin, OOP family</fullName>
    </submittedName>
</protein>
<sequence>MLTNKTPWIVLLLLWMIGSTWWHVCKIKQLCGNVPQSVAAPTNLSPDSLSASAEGYSIADGDLFRLDLPGNFSFAKSGANANMNTLGGSLETMIAYLKANPGRSLEIIGYYSPSESNSTTFPNLGLARAEGIRQYLVQQGIPAASLTTKSVEQDLLFQAAKGDSLYGGLDFAFSGAEPAVSTDTTTAPAVVKLTEPTTEKALAEAEKFTSVFKPIDLYFPLAQANYLQTDETKKFFAEAAAYLAGHKDKKLVLTGHTDNSGPDAVNMQLSRDRANDVKAKLRKTGIEASQIDVRAKGETEPKADNNTISGRKANRRVTVVVE</sequence>
<keyword evidence="1 2" id="KW-0472">Membrane</keyword>
<accession>A0A286FDW2</accession>
<keyword evidence="2" id="KW-1133">Transmembrane helix</keyword>
<dbReference type="InterPro" id="IPR050330">
    <property type="entry name" value="Bact_OuterMem_StrucFunc"/>
</dbReference>
<dbReference type="InterPro" id="IPR036737">
    <property type="entry name" value="OmpA-like_sf"/>
</dbReference>
<dbReference type="SUPFAM" id="SSF103088">
    <property type="entry name" value="OmpA-like"/>
    <property type="match status" value="2"/>
</dbReference>
<evidence type="ECO:0000259" key="3">
    <source>
        <dbReference type="PROSITE" id="PS51123"/>
    </source>
</evidence>
<dbReference type="AlphaFoldDB" id="A0A286FDW2"/>
<gene>
    <name evidence="4" type="ORF">SAMN06269250_1779</name>
</gene>
<reference evidence="5" key="1">
    <citation type="submission" date="2017-09" db="EMBL/GenBank/DDBJ databases">
        <authorList>
            <person name="Varghese N."/>
            <person name="Submissions S."/>
        </authorList>
    </citation>
    <scope>NUCLEOTIDE SEQUENCE [LARGE SCALE GENOMIC DNA]</scope>
    <source>
        <strain evidence="5">DSM 29961</strain>
    </source>
</reference>